<gene>
    <name evidence="1" type="ORF">SAMN05421841_2259</name>
</gene>
<dbReference type="Proteomes" id="UP000199469">
    <property type="component" value="Unassembled WGS sequence"/>
</dbReference>
<name>A0A1I0QW93_9FLAO</name>
<accession>A0A1I0QW93</accession>
<dbReference type="EMBL" id="FOIU01000001">
    <property type="protein sequence ID" value="SEW32021.1"/>
    <property type="molecule type" value="Genomic_DNA"/>
</dbReference>
<reference evidence="2" key="1">
    <citation type="submission" date="2016-10" db="EMBL/GenBank/DDBJ databases">
        <authorList>
            <person name="Varghese N."/>
            <person name="Submissions S."/>
        </authorList>
    </citation>
    <scope>NUCLEOTIDE SEQUENCE [LARGE SCALE GENOMIC DNA]</scope>
    <source>
        <strain evidence="2">DSM 17724</strain>
    </source>
</reference>
<evidence type="ECO:0000313" key="1">
    <source>
        <dbReference type="EMBL" id="SEW32021.1"/>
    </source>
</evidence>
<proteinExistence type="predicted"/>
<evidence type="ECO:0000313" key="2">
    <source>
        <dbReference type="Proteomes" id="UP000199469"/>
    </source>
</evidence>
<keyword evidence="2" id="KW-1185">Reference proteome</keyword>
<organism evidence="1 2">
    <name type="scientific">Chryseobacterium wanjuense</name>
    <dbReference type="NCBI Taxonomy" id="356305"/>
    <lineage>
        <taxon>Bacteria</taxon>
        <taxon>Pseudomonadati</taxon>
        <taxon>Bacteroidota</taxon>
        <taxon>Flavobacteriia</taxon>
        <taxon>Flavobacteriales</taxon>
        <taxon>Weeksellaceae</taxon>
        <taxon>Chryseobacterium group</taxon>
        <taxon>Chryseobacterium</taxon>
    </lineage>
</organism>
<dbReference type="AlphaFoldDB" id="A0A1I0QW93"/>
<protein>
    <submittedName>
        <fullName evidence="1">Uncharacterized protein</fullName>
    </submittedName>
</protein>
<sequence length="37" mass="4288">MVANLHFLSKSENRIKSKYSEAKKHLNKGCSKDYANF</sequence>
<dbReference type="STRING" id="356305.SAMN05421841_2259"/>